<evidence type="ECO:0000313" key="2">
    <source>
        <dbReference type="Proteomes" id="UP000542210"/>
    </source>
</evidence>
<comment type="caution">
    <text evidence="1">The sequence shown here is derived from an EMBL/GenBank/DDBJ whole genome shotgun (WGS) entry which is preliminary data.</text>
</comment>
<keyword evidence="2" id="KW-1185">Reference proteome</keyword>
<accession>A0A7W7D5K0</accession>
<proteinExistence type="predicted"/>
<protein>
    <submittedName>
        <fullName evidence="1">Uncharacterized protein</fullName>
    </submittedName>
</protein>
<dbReference type="EMBL" id="JACHND010000001">
    <property type="protein sequence ID" value="MBB4699306.1"/>
    <property type="molecule type" value="Genomic_DNA"/>
</dbReference>
<evidence type="ECO:0000313" key="1">
    <source>
        <dbReference type="EMBL" id="MBB4699306.1"/>
    </source>
</evidence>
<dbReference type="RefSeq" id="WP_184876740.1">
    <property type="nucleotide sequence ID" value="NZ_BOOV01000052.1"/>
</dbReference>
<name>A0A7W7D5K0_9ACTN</name>
<sequence length="64" mass="6421">MRELVTTLLDVLGLLLVAAGACAALLPLIGWGALAGAGLVVLTGSWLAVRRSAPRAPAGRTGEL</sequence>
<gene>
    <name evidence="1" type="ORF">BJ982_000850</name>
</gene>
<dbReference type="PROSITE" id="PS51257">
    <property type="entry name" value="PROKAR_LIPOPROTEIN"/>
    <property type="match status" value="1"/>
</dbReference>
<dbReference type="Proteomes" id="UP000542210">
    <property type="component" value="Unassembled WGS sequence"/>
</dbReference>
<reference evidence="1 2" key="1">
    <citation type="submission" date="2020-08" db="EMBL/GenBank/DDBJ databases">
        <title>Sequencing the genomes of 1000 actinobacteria strains.</title>
        <authorList>
            <person name="Klenk H.-P."/>
        </authorList>
    </citation>
    <scope>NUCLEOTIDE SEQUENCE [LARGE SCALE GENOMIC DNA]</scope>
    <source>
        <strain evidence="1 2">DSM 45784</strain>
    </source>
</reference>
<dbReference type="AlphaFoldDB" id="A0A7W7D5K0"/>
<organism evidence="1 2">
    <name type="scientific">Sphaerisporangium siamense</name>
    <dbReference type="NCBI Taxonomy" id="795645"/>
    <lineage>
        <taxon>Bacteria</taxon>
        <taxon>Bacillati</taxon>
        <taxon>Actinomycetota</taxon>
        <taxon>Actinomycetes</taxon>
        <taxon>Streptosporangiales</taxon>
        <taxon>Streptosporangiaceae</taxon>
        <taxon>Sphaerisporangium</taxon>
    </lineage>
</organism>